<sequence>MSAADNSNEPWASHEPRPGSALGNMDSELASIVSSLSALSNVSAQQPHGQIGSFRRTSFHSNNGSDIDSEVLFQSQASPVIKRTTLSVGGVSLGTPSGANNRLNMLGNYSASIAGGVLQHQQQQQGGFFERFGRSLAEGTREVEMNLGASSGRGSRRESFSAMESLSRVASNSTYQGAEERRPSISSDALDSVSESLNMQGDNSGNQRNASSLWPKQWSIGNVPVFRPQGTTDASYPAPDMYNNPYGFSYNGFQQFGGPMMPPMVPPTPTSPAAANVANNSGSGASELGRFDQSDEKNNAENGPQQMPPFMFPPNPYVYFPPGTNAPQPPQMGSMLQAPTNVKDSSKTSHPSKPHGNPYLYNSRNNRQSTPGTTIPQFTPSTQQRVQSPSPSNGSRGKNKNNIPRSPLLEEFRSNSSNKSYKLSDIYGSALEFCKDQHGSRFIQQELAKASDAEKEVIFNEIRDEAISLSDDVFGNYVIQKFFEHGLKIQKDVLFKQFTGKMEQLSLQMYACRVIQRALECIEDSQKIALVRELSNCVLLMIKDQNGNHVIQKAIECIPIDELPFILASLHGQIYHLSTHSYGCRVVQRLLEYGSVKDQDQILDELDQFIPYLIQNQYGNYVIQHILQHGQANIALHIGKTKQEIVDTVAKNVVEYSKHKFASNVVEKTILYGSEEQKRQFMDKVLPKNPEHAAHLEDTAPLILMMRDQYANYVVQKLVGVAEGSDKKLIVIAIRAYLDKLNKINALGNRHLASVEKLAAIVEKVEI</sequence>
<comment type="subcellular location">
    <subcellularLocation>
        <location evidence="1">Cytoplasm</location>
    </subcellularLocation>
</comment>
<feature type="compositionally biased region" description="Polar residues" evidence="8">
    <location>
        <begin position="1"/>
        <end position="10"/>
    </location>
</feature>
<dbReference type="CDD" id="cd07920">
    <property type="entry name" value="Pumilio"/>
    <property type="match status" value="1"/>
</dbReference>
<organism evidence="10 11">
    <name type="scientific">Lachancea fermentati</name>
    <name type="common">Zygosaccharomyces fermentati</name>
    <dbReference type="NCBI Taxonomy" id="4955"/>
    <lineage>
        <taxon>Eukaryota</taxon>
        <taxon>Fungi</taxon>
        <taxon>Dikarya</taxon>
        <taxon>Ascomycota</taxon>
        <taxon>Saccharomycotina</taxon>
        <taxon>Saccharomycetes</taxon>
        <taxon>Saccharomycetales</taxon>
        <taxon>Saccharomycetaceae</taxon>
        <taxon>Lachancea</taxon>
    </lineage>
</organism>
<dbReference type="OMA" id="VEYSKHK"/>
<feature type="compositionally biased region" description="Pro residues" evidence="8">
    <location>
        <begin position="261"/>
        <end position="270"/>
    </location>
</feature>
<evidence type="ECO:0000256" key="5">
    <source>
        <dbReference type="ARBA" id="ARBA00060736"/>
    </source>
</evidence>
<dbReference type="InterPro" id="IPR033133">
    <property type="entry name" value="PUM-HD"/>
</dbReference>
<reference evidence="10 11" key="1">
    <citation type="submission" date="2016-03" db="EMBL/GenBank/DDBJ databases">
        <authorList>
            <person name="Devillers H."/>
        </authorList>
    </citation>
    <scope>NUCLEOTIDE SEQUENCE [LARGE SCALE GENOMIC DNA]</scope>
    <source>
        <strain evidence="10">CBS 6772</strain>
    </source>
</reference>
<evidence type="ECO:0000256" key="4">
    <source>
        <dbReference type="ARBA" id="ARBA00022884"/>
    </source>
</evidence>
<name>A0A1G4M7B3_LACFM</name>
<feature type="compositionally biased region" description="Low complexity" evidence="8">
    <location>
        <begin position="271"/>
        <end position="286"/>
    </location>
</feature>
<dbReference type="PANTHER" id="PTHR12537:SF12">
    <property type="entry name" value="MATERNAL PROTEIN PUMILIO"/>
    <property type="match status" value="1"/>
</dbReference>
<evidence type="ECO:0000256" key="3">
    <source>
        <dbReference type="ARBA" id="ARBA00022737"/>
    </source>
</evidence>
<feature type="compositionally biased region" description="Basic and acidic residues" evidence="8">
    <location>
        <begin position="289"/>
        <end position="299"/>
    </location>
</feature>
<feature type="repeat" description="Pumilio" evidence="7">
    <location>
        <begin position="497"/>
        <end position="532"/>
    </location>
</feature>
<dbReference type="InterPro" id="IPR011989">
    <property type="entry name" value="ARM-like"/>
</dbReference>
<feature type="region of interest" description="Disordered" evidence="8">
    <location>
        <begin position="261"/>
        <end position="414"/>
    </location>
</feature>
<evidence type="ECO:0000313" key="10">
    <source>
        <dbReference type="EMBL" id="SCV99588.1"/>
    </source>
</evidence>
<dbReference type="STRING" id="4955.A0A1G4M7B3"/>
<evidence type="ECO:0000256" key="2">
    <source>
        <dbReference type="ARBA" id="ARBA00022490"/>
    </source>
</evidence>
<keyword evidence="4" id="KW-0694">RNA-binding</keyword>
<feature type="repeat" description="Pumilio" evidence="7">
    <location>
        <begin position="648"/>
        <end position="683"/>
    </location>
</feature>
<dbReference type="SMART" id="SM00025">
    <property type="entry name" value="Pumilio"/>
    <property type="match status" value="8"/>
</dbReference>
<proteinExistence type="inferred from homology"/>
<feature type="repeat" description="Pumilio" evidence="7">
    <location>
        <begin position="695"/>
        <end position="732"/>
    </location>
</feature>
<evidence type="ECO:0000256" key="6">
    <source>
        <dbReference type="ARBA" id="ARBA00081811"/>
    </source>
</evidence>
<dbReference type="InterPro" id="IPR033712">
    <property type="entry name" value="Pumilio_RNA-bd"/>
</dbReference>
<dbReference type="OrthoDB" id="668540at2759"/>
<evidence type="ECO:0000259" key="9">
    <source>
        <dbReference type="PROSITE" id="PS50303"/>
    </source>
</evidence>
<accession>A0A1G4M7B3</accession>
<feature type="repeat" description="Pumilio" evidence="7">
    <location>
        <begin position="461"/>
        <end position="496"/>
    </location>
</feature>
<feature type="repeat" description="Pumilio" evidence="7">
    <location>
        <begin position="605"/>
        <end position="647"/>
    </location>
</feature>
<gene>
    <name evidence="10" type="ORF">LAFE_0A06502G</name>
</gene>
<feature type="region of interest" description="Disordered" evidence="8">
    <location>
        <begin position="1"/>
        <end position="26"/>
    </location>
</feature>
<feature type="repeat" description="Pumilio" evidence="7">
    <location>
        <begin position="533"/>
        <end position="568"/>
    </location>
</feature>
<dbReference type="FunFam" id="1.25.10.10:FF:000004">
    <property type="entry name" value="Pumilio homolog 1 isoform 2"/>
    <property type="match status" value="1"/>
</dbReference>
<evidence type="ECO:0000313" key="11">
    <source>
        <dbReference type="Proteomes" id="UP000190831"/>
    </source>
</evidence>
<dbReference type="Gene3D" id="1.25.10.10">
    <property type="entry name" value="Leucine-rich Repeat Variant"/>
    <property type="match status" value="1"/>
</dbReference>
<dbReference type="InterPro" id="IPR001313">
    <property type="entry name" value="Pumilio_RNA-bd_rpt"/>
</dbReference>
<evidence type="ECO:0000256" key="7">
    <source>
        <dbReference type="PROSITE-ProRule" id="PRU00317"/>
    </source>
</evidence>
<keyword evidence="2" id="KW-0963">Cytoplasm</keyword>
<protein>
    <recommendedName>
        <fullName evidence="6">Pumilio homology domain family member 3</fullName>
    </recommendedName>
</protein>
<feature type="domain" description="PUM-HD" evidence="9">
    <location>
        <begin position="404"/>
        <end position="759"/>
    </location>
</feature>
<dbReference type="Pfam" id="PF00806">
    <property type="entry name" value="PUF"/>
    <property type="match status" value="8"/>
</dbReference>
<evidence type="ECO:0000256" key="8">
    <source>
        <dbReference type="SAM" id="MobiDB-lite"/>
    </source>
</evidence>
<dbReference type="InterPro" id="IPR016024">
    <property type="entry name" value="ARM-type_fold"/>
</dbReference>
<dbReference type="GO" id="GO:0000288">
    <property type="term" value="P:nuclear-transcribed mRNA catabolic process, deadenylation-dependent decay"/>
    <property type="evidence" value="ECO:0007669"/>
    <property type="project" value="TreeGrafter"/>
</dbReference>
<feature type="repeat" description="Pumilio" evidence="7">
    <location>
        <begin position="569"/>
        <end position="604"/>
    </location>
</feature>
<feature type="compositionally biased region" description="Polar residues" evidence="8">
    <location>
        <begin position="162"/>
        <end position="176"/>
    </location>
</feature>
<dbReference type="AlphaFoldDB" id="A0A1G4M7B3"/>
<dbReference type="PROSITE" id="PS50303">
    <property type="entry name" value="PUM_HD"/>
    <property type="match status" value="1"/>
</dbReference>
<feature type="repeat" description="Pumilio" evidence="7">
    <location>
        <begin position="425"/>
        <end position="460"/>
    </location>
</feature>
<dbReference type="GO" id="GO:0005737">
    <property type="term" value="C:cytoplasm"/>
    <property type="evidence" value="ECO:0007669"/>
    <property type="project" value="UniProtKB-SubCell"/>
</dbReference>
<feature type="compositionally biased region" description="Polar residues" evidence="8">
    <location>
        <begin position="337"/>
        <end position="351"/>
    </location>
</feature>
<dbReference type="EMBL" id="LT598487">
    <property type="protein sequence ID" value="SCV99588.1"/>
    <property type="molecule type" value="Genomic_DNA"/>
</dbReference>
<feature type="region of interest" description="Disordered" evidence="8">
    <location>
        <begin position="145"/>
        <end position="189"/>
    </location>
</feature>
<feature type="compositionally biased region" description="Polar residues" evidence="8">
    <location>
        <begin position="360"/>
        <end position="404"/>
    </location>
</feature>
<dbReference type="Proteomes" id="UP000190831">
    <property type="component" value="Chromosome A"/>
</dbReference>
<keyword evidence="11" id="KW-1185">Reference proteome</keyword>
<dbReference type="PROSITE" id="PS50302">
    <property type="entry name" value="PUM"/>
    <property type="match status" value="8"/>
</dbReference>
<dbReference type="PANTHER" id="PTHR12537">
    <property type="entry name" value="RNA BINDING PROTEIN PUMILIO-RELATED"/>
    <property type="match status" value="1"/>
</dbReference>
<keyword evidence="3" id="KW-0677">Repeat</keyword>
<dbReference type="GO" id="GO:0003730">
    <property type="term" value="F:mRNA 3'-UTR binding"/>
    <property type="evidence" value="ECO:0007669"/>
    <property type="project" value="TreeGrafter"/>
</dbReference>
<dbReference type="SUPFAM" id="SSF48371">
    <property type="entry name" value="ARM repeat"/>
    <property type="match status" value="1"/>
</dbReference>
<feature type="compositionally biased region" description="Pro residues" evidence="8">
    <location>
        <begin position="306"/>
        <end position="316"/>
    </location>
</feature>
<comment type="similarity">
    <text evidence="5">Belongs to the PUF3 family.</text>
</comment>
<evidence type="ECO:0000256" key="1">
    <source>
        <dbReference type="ARBA" id="ARBA00004496"/>
    </source>
</evidence>